<dbReference type="PANTHER" id="PTHR43540">
    <property type="entry name" value="PEROXYUREIDOACRYLATE/UREIDOACRYLATE AMIDOHYDROLASE-RELATED"/>
    <property type="match status" value="1"/>
</dbReference>
<dbReference type="InterPro" id="IPR050272">
    <property type="entry name" value="Isochorismatase-like_hydrls"/>
</dbReference>
<dbReference type="Proteomes" id="UP001595715">
    <property type="component" value="Unassembled WGS sequence"/>
</dbReference>
<dbReference type="InterPro" id="IPR036380">
    <property type="entry name" value="Isochorismatase-like_sf"/>
</dbReference>
<evidence type="ECO:0000259" key="3">
    <source>
        <dbReference type="Pfam" id="PF00857"/>
    </source>
</evidence>
<dbReference type="EMBL" id="JBHSAM010000025">
    <property type="protein sequence ID" value="MFC4100513.1"/>
    <property type="molecule type" value="Genomic_DNA"/>
</dbReference>
<reference evidence="5" key="1">
    <citation type="journal article" date="2019" name="Int. J. Syst. Evol. Microbiol.">
        <title>The Global Catalogue of Microorganisms (GCM) 10K type strain sequencing project: providing services to taxonomists for standard genome sequencing and annotation.</title>
        <authorList>
            <consortium name="The Broad Institute Genomics Platform"/>
            <consortium name="The Broad Institute Genome Sequencing Center for Infectious Disease"/>
            <person name="Wu L."/>
            <person name="Ma J."/>
        </authorList>
    </citation>
    <scope>NUCLEOTIDE SEQUENCE [LARGE SCALE GENOMIC DNA]</scope>
    <source>
        <strain evidence="5">IBRC-M 10987</strain>
    </source>
</reference>
<name>A0ABV8K3B9_9BACL</name>
<dbReference type="GO" id="GO:0016787">
    <property type="term" value="F:hydrolase activity"/>
    <property type="evidence" value="ECO:0007669"/>
    <property type="project" value="UniProtKB-KW"/>
</dbReference>
<keyword evidence="5" id="KW-1185">Reference proteome</keyword>
<dbReference type="Pfam" id="PF00857">
    <property type="entry name" value="Isochorismatase"/>
    <property type="match status" value="1"/>
</dbReference>
<dbReference type="CDD" id="cd00431">
    <property type="entry name" value="cysteine_hydrolases"/>
    <property type="match status" value="1"/>
</dbReference>
<sequence length="177" mass="19107">MRNRALLVMNLQRDYIGQDARMPVDSGQMPGLLEHVNSLVDDFAQEGSDILYIMNEFSPYDIIGNAFRQQAAVAGSPGAELDARVRIASGLRFAKRQGDAFSNPALAGYLAASGVSELVIAGVFAEGCVARTATAALRLGFLVTIPRRAVGGRNERQRDRAMKKLRRIGVAVSDQLA</sequence>
<dbReference type="InterPro" id="IPR000868">
    <property type="entry name" value="Isochorismatase-like_dom"/>
</dbReference>
<proteinExistence type="inferred from homology"/>
<comment type="similarity">
    <text evidence="1">Belongs to the isochorismatase family.</text>
</comment>
<evidence type="ECO:0000256" key="1">
    <source>
        <dbReference type="ARBA" id="ARBA00006336"/>
    </source>
</evidence>
<protein>
    <submittedName>
        <fullName evidence="4">Cysteine hydrolase family protein</fullName>
    </submittedName>
</protein>
<accession>A0ABV8K3B9</accession>
<keyword evidence="2 4" id="KW-0378">Hydrolase</keyword>
<dbReference type="SUPFAM" id="SSF52499">
    <property type="entry name" value="Isochorismatase-like hydrolases"/>
    <property type="match status" value="1"/>
</dbReference>
<dbReference type="Gene3D" id="3.40.50.850">
    <property type="entry name" value="Isochorismatase-like"/>
    <property type="match status" value="1"/>
</dbReference>
<evidence type="ECO:0000313" key="4">
    <source>
        <dbReference type="EMBL" id="MFC4100513.1"/>
    </source>
</evidence>
<organism evidence="4 5">
    <name type="scientific">Paenibacillus xanthanilyticus</name>
    <dbReference type="NCBI Taxonomy" id="1783531"/>
    <lineage>
        <taxon>Bacteria</taxon>
        <taxon>Bacillati</taxon>
        <taxon>Bacillota</taxon>
        <taxon>Bacilli</taxon>
        <taxon>Bacillales</taxon>
        <taxon>Paenibacillaceae</taxon>
        <taxon>Paenibacillus</taxon>
    </lineage>
</organism>
<dbReference type="RefSeq" id="WP_377719176.1">
    <property type="nucleotide sequence ID" value="NZ_JBHSAM010000025.1"/>
</dbReference>
<feature type="domain" description="Isochorismatase-like" evidence="3">
    <location>
        <begin position="5"/>
        <end position="174"/>
    </location>
</feature>
<gene>
    <name evidence="4" type="ORF">ACFOZ8_12720</name>
</gene>
<evidence type="ECO:0000313" key="5">
    <source>
        <dbReference type="Proteomes" id="UP001595715"/>
    </source>
</evidence>
<comment type="caution">
    <text evidence="4">The sequence shown here is derived from an EMBL/GenBank/DDBJ whole genome shotgun (WGS) entry which is preliminary data.</text>
</comment>
<evidence type="ECO:0000256" key="2">
    <source>
        <dbReference type="ARBA" id="ARBA00022801"/>
    </source>
</evidence>